<dbReference type="RefSeq" id="WP_134520465.1">
    <property type="nucleotide sequence ID" value="NZ_SOHE01000065.1"/>
</dbReference>
<comment type="caution">
    <text evidence="11">The sequence shown here is derived from an EMBL/GenBank/DDBJ whole genome shotgun (WGS) entry which is preliminary data.</text>
</comment>
<name>A0A4R8ZV97_9MICO</name>
<evidence type="ECO:0000256" key="5">
    <source>
        <dbReference type="ARBA" id="ARBA00022525"/>
    </source>
</evidence>
<dbReference type="GO" id="GO:0005576">
    <property type="term" value="C:extracellular region"/>
    <property type="evidence" value="ECO:0007669"/>
    <property type="project" value="UniProtKB-SubCell"/>
</dbReference>
<dbReference type="SUPFAM" id="SSF64518">
    <property type="entry name" value="Phase 1 flagellin"/>
    <property type="match status" value="1"/>
</dbReference>
<dbReference type="PANTHER" id="PTHR30033">
    <property type="entry name" value="FLAGELLAR HOOK-ASSOCIATED PROTEIN 1"/>
    <property type="match status" value="1"/>
</dbReference>
<protein>
    <recommendedName>
        <fullName evidence="4 7">Flagellar hook-associated protein 1</fullName>
        <shortName evidence="7">HAP1</shortName>
    </recommendedName>
</protein>
<dbReference type="Proteomes" id="UP000297447">
    <property type="component" value="Unassembled WGS sequence"/>
</dbReference>
<dbReference type="PRINTS" id="PR01005">
    <property type="entry name" value="FLGHOOKAP1"/>
</dbReference>
<feature type="domain" description="Flagellar basal-body/hook protein C-terminal" evidence="9">
    <location>
        <begin position="428"/>
        <end position="468"/>
    </location>
</feature>
<dbReference type="InterPro" id="IPR010930">
    <property type="entry name" value="Flg_bb/hook_C_dom"/>
</dbReference>
<evidence type="ECO:0000259" key="8">
    <source>
        <dbReference type="Pfam" id="PF00460"/>
    </source>
</evidence>
<dbReference type="InterPro" id="IPR001444">
    <property type="entry name" value="Flag_bb_rod_N"/>
</dbReference>
<sequence>MSTFGGLNTAYTGLVAARQGLNTVGQNIANANTDGYTRQRVTTSSIAATAQTGLVANAGNLGQGVSVDGVARLGSAQLDAGVRTSAGAAGYSAVRANALAALENSLGEPGDSGLSAKLDEFWAGWQTLSNGADEPTNASLLLETAGQLATQISAGFAAVGAEWASVRSGLSSMADELNGAASQVATLNTQIRSALASGGSANELIDQRSQLTTTIAALTGATVRDQTDGTVTVVVGGNALVSGDFANTLSVSGASTLSGLNSSTAVTLTWASGTTVSMEGGEMAGSLSLLGAANDSGTGGVIAEAAASYDSFAESLAVKVNDIYTTGGTGDFFSYTTGSAASTLSVVPVTADQVAAGSSETGTYDGSIADAIAQLGAGAAVDGSGNAIDSPSTDWAAFVTRLGVATQSALQGATIDDAAATSAIGRQLANSSVDMDEENVNLLMFQTAYQGAARMLTAVDEMLDTLINRTGLVGR</sequence>
<dbReference type="GO" id="GO:0009424">
    <property type="term" value="C:bacterial-type flagellum hook"/>
    <property type="evidence" value="ECO:0007669"/>
    <property type="project" value="UniProtKB-UniRule"/>
</dbReference>
<dbReference type="Pfam" id="PF22638">
    <property type="entry name" value="FlgK_D1"/>
    <property type="match status" value="1"/>
</dbReference>
<evidence type="ECO:0000313" key="11">
    <source>
        <dbReference type="EMBL" id="TFD47275.1"/>
    </source>
</evidence>
<keyword evidence="12" id="KW-1185">Reference proteome</keyword>
<proteinExistence type="inferred from homology"/>
<dbReference type="OrthoDB" id="9802553at2"/>
<evidence type="ECO:0000256" key="7">
    <source>
        <dbReference type="RuleBase" id="RU362065"/>
    </source>
</evidence>
<dbReference type="Pfam" id="PF06429">
    <property type="entry name" value="Flg_bbr_C"/>
    <property type="match status" value="1"/>
</dbReference>
<organism evidence="11 12">
    <name type="scientific">Cryobacterium frigoriphilum</name>
    <dbReference type="NCBI Taxonomy" id="1259150"/>
    <lineage>
        <taxon>Bacteria</taxon>
        <taxon>Bacillati</taxon>
        <taxon>Actinomycetota</taxon>
        <taxon>Actinomycetes</taxon>
        <taxon>Micrococcales</taxon>
        <taxon>Microbacteriaceae</taxon>
        <taxon>Cryobacterium</taxon>
    </lineage>
</organism>
<evidence type="ECO:0000256" key="2">
    <source>
        <dbReference type="ARBA" id="ARBA00004613"/>
    </source>
</evidence>
<accession>A0A4R8ZV97</accession>
<evidence type="ECO:0000256" key="1">
    <source>
        <dbReference type="ARBA" id="ARBA00004365"/>
    </source>
</evidence>
<keyword evidence="6 7" id="KW-0975">Bacterial flagellum</keyword>
<dbReference type="PANTHER" id="PTHR30033:SF1">
    <property type="entry name" value="FLAGELLAR HOOK-ASSOCIATED PROTEIN 1"/>
    <property type="match status" value="1"/>
</dbReference>
<dbReference type="GO" id="GO:0005198">
    <property type="term" value="F:structural molecule activity"/>
    <property type="evidence" value="ECO:0007669"/>
    <property type="project" value="UniProtKB-UniRule"/>
</dbReference>
<keyword evidence="11" id="KW-0969">Cilium</keyword>
<dbReference type="AlphaFoldDB" id="A0A4R8ZV97"/>
<evidence type="ECO:0000259" key="10">
    <source>
        <dbReference type="Pfam" id="PF22638"/>
    </source>
</evidence>
<reference evidence="11 12" key="1">
    <citation type="submission" date="2019-03" db="EMBL/GenBank/DDBJ databases">
        <title>Genomics of glacier-inhabiting Cryobacterium strains.</title>
        <authorList>
            <person name="Liu Q."/>
            <person name="Xin Y.-H."/>
        </authorList>
    </citation>
    <scope>NUCLEOTIDE SEQUENCE [LARGE SCALE GENOMIC DNA]</scope>
    <source>
        <strain evidence="11 12">Hh14</strain>
    </source>
</reference>
<comment type="similarity">
    <text evidence="3 7">Belongs to the flagella basal body rod proteins family.</text>
</comment>
<feature type="domain" description="Flagellar hook-associated protein FlgK helical" evidence="10">
    <location>
        <begin position="100"/>
        <end position="327"/>
    </location>
</feature>
<evidence type="ECO:0000256" key="6">
    <source>
        <dbReference type="ARBA" id="ARBA00023143"/>
    </source>
</evidence>
<dbReference type="Pfam" id="PF00460">
    <property type="entry name" value="Flg_bb_rod"/>
    <property type="match status" value="1"/>
</dbReference>
<dbReference type="GO" id="GO:0044780">
    <property type="term" value="P:bacterial-type flagellum assembly"/>
    <property type="evidence" value="ECO:0007669"/>
    <property type="project" value="InterPro"/>
</dbReference>
<keyword evidence="5 7" id="KW-0964">Secreted</keyword>
<dbReference type="InterPro" id="IPR002371">
    <property type="entry name" value="FlgK"/>
</dbReference>
<evidence type="ECO:0000259" key="9">
    <source>
        <dbReference type="Pfam" id="PF06429"/>
    </source>
</evidence>
<gene>
    <name evidence="7 11" type="primary">flgK</name>
    <name evidence="11" type="ORF">E3T55_15520</name>
</gene>
<dbReference type="EMBL" id="SOHE01000065">
    <property type="protein sequence ID" value="TFD47275.1"/>
    <property type="molecule type" value="Genomic_DNA"/>
</dbReference>
<keyword evidence="11" id="KW-0966">Cell projection</keyword>
<comment type="subcellular location">
    <subcellularLocation>
        <location evidence="1 7">Bacterial flagellum</location>
    </subcellularLocation>
    <subcellularLocation>
        <location evidence="2 7">Secreted</location>
    </subcellularLocation>
</comment>
<dbReference type="NCBIfam" id="TIGR02492">
    <property type="entry name" value="flgK_ends"/>
    <property type="match status" value="1"/>
</dbReference>
<evidence type="ECO:0000256" key="4">
    <source>
        <dbReference type="ARBA" id="ARBA00016244"/>
    </source>
</evidence>
<evidence type="ECO:0000313" key="12">
    <source>
        <dbReference type="Proteomes" id="UP000297447"/>
    </source>
</evidence>
<dbReference type="InterPro" id="IPR053927">
    <property type="entry name" value="FlgK_helical"/>
</dbReference>
<feature type="domain" description="Flagellar basal body rod protein N-terminal" evidence="8">
    <location>
        <begin position="7"/>
        <end position="37"/>
    </location>
</feature>
<keyword evidence="11" id="KW-0282">Flagellum</keyword>
<evidence type="ECO:0000256" key="3">
    <source>
        <dbReference type="ARBA" id="ARBA00009677"/>
    </source>
</evidence>